<dbReference type="Proteomes" id="UP001054252">
    <property type="component" value="Unassembled WGS sequence"/>
</dbReference>
<organism evidence="1 2">
    <name type="scientific">Rubroshorea leprosula</name>
    <dbReference type="NCBI Taxonomy" id="152421"/>
    <lineage>
        <taxon>Eukaryota</taxon>
        <taxon>Viridiplantae</taxon>
        <taxon>Streptophyta</taxon>
        <taxon>Embryophyta</taxon>
        <taxon>Tracheophyta</taxon>
        <taxon>Spermatophyta</taxon>
        <taxon>Magnoliopsida</taxon>
        <taxon>eudicotyledons</taxon>
        <taxon>Gunneridae</taxon>
        <taxon>Pentapetalae</taxon>
        <taxon>rosids</taxon>
        <taxon>malvids</taxon>
        <taxon>Malvales</taxon>
        <taxon>Dipterocarpaceae</taxon>
        <taxon>Rubroshorea</taxon>
    </lineage>
</organism>
<dbReference type="EMBL" id="BPVZ01000096">
    <property type="protein sequence ID" value="GKV32510.1"/>
    <property type="molecule type" value="Genomic_DNA"/>
</dbReference>
<sequence>MKDLMILTGISLFSGIEHDWNEMGISLFSGIEHAYSELTELF</sequence>
<name>A0AAV5L5U9_9ROSI</name>
<keyword evidence="2" id="KW-1185">Reference proteome</keyword>
<dbReference type="AlphaFoldDB" id="A0AAV5L5U9"/>
<protein>
    <submittedName>
        <fullName evidence="1">Uncharacterized protein</fullName>
    </submittedName>
</protein>
<proteinExistence type="predicted"/>
<comment type="caution">
    <text evidence="1">The sequence shown here is derived from an EMBL/GenBank/DDBJ whole genome shotgun (WGS) entry which is preliminary data.</text>
</comment>
<evidence type="ECO:0000313" key="1">
    <source>
        <dbReference type="EMBL" id="GKV32510.1"/>
    </source>
</evidence>
<evidence type="ECO:0000313" key="2">
    <source>
        <dbReference type="Proteomes" id="UP001054252"/>
    </source>
</evidence>
<reference evidence="1 2" key="1">
    <citation type="journal article" date="2021" name="Commun. Biol.">
        <title>The genome of Shorea leprosula (Dipterocarpaceae) highlights the ecological relevance of drought in aseasonal tropical rainforests.</title>
        <authorList>
            <person name="Ng K.K.S."/>
            <person name="Kobayashi M.J."/>
            <person name="Fawcett J.A."/>
            <person name="Hatakeyama M."/>
            <person name="Paape T."/>
            <person name="Ng C.H."/>
            <person name="Ang C.C."/>
            <person name="Tnah L.H."/>
            <person name="Lee C.T."/>
            <person name="Nishiyama T."/>
            <person name="Sese J."/>
            <person name="O'Brien M.J."/>
            <person name="Copetti D."/>
            <person name="Mohd Noor M.I."/>
            <person name="Ong R.C."/>
            <person name="Putra M."/>
            <person name="Sireger I.Z."/>
            <person name="Indrioko S."/>
            <person name="Kosugi Y."/>
            <person name="Izuno A."/>
            <person name="Isagi Y."/>
            <person name="Lee S.L."/>
            <person name="Shimizu K.K."/>
        </authorList>
    </citation>
    <scope>NUCLEOTIDE SEQUENCE [LARGE SCALE GENOMIC DNA]</scope>
    <source>
        <strain evidence="1">214</strain>
    </source>
</reference>
<gene>
    <name evidence="1" type="ORF">SLEP1_g41108</name>
</gene>
<accession>A0AAV5L5U9</accession>